<feature type="domain" description="Transcription elongation factor GreA/GreB C-terminal" evidence="1">
    <location>
        <begin position="57"/>
        <end position="132"/>
    </location>
</feature>
<dbReference type="Gene3D" id="1.10.286.20">
    <property type="match status" value="1"/>
</dbReference>
<dbReference type="InterPro" id="IPR036953">
    <property type="entry name" value="GreA/GreB_C_sf"/>
</dbReference>
<proteinExistence type="predicted"/>
<evidence type="ECO:0000259" key="1">
    <source>
        <dbReference type="Pfam" id="PF01272"/>
    </source>
</evidence>
<dbReference type="SUPFAM" id="SSF54534">
    <property type="entry name" value="FKBP-like"/>
    <property type="match status" value="1"/>
</dbReference>
<dbReference type="Gene3D" id="3.10.50.30">
    <property type="entry name" value="Transcription elongation factor, GreA/GreB, C-terminal domain"/>
    <property type="match status" value="1"/>
</dbReference>
<evidence type="ECO:0000313" key="4">
    <source>
        <dbReference type="Proteomes" id="UP001144352"/>
    </source>
</evidence>
<feature type="domain" description="Regulator of nucleoside diphosphate kinase N-terminal" evidence="2">
    <location>
        <begin position="8"/>
        <end position="51"/>
    </location>
</feature>
<accession>A0A9W6G2T8</accession>
<dbReference type="GO" id="GO:0032784">
    <property type="term" value="P:regulation of DNA-templated transcription elongation"/>
    <property type="evidence" value="ECO:0007669"/>
    <property type="project" value="InterPro"/>
</dbReference>
<dbReference type="AlphaFoldDB" id="A0A9W6G2T8"/>
<dbReference type="Pfam" id="PF01272">
    <property type="entry name" value="GreA_GreB"/>
    <property type="match status" value="1"/>
</dbReference>
<dbReference type="InterPro" id="IPR023459">
    <property type="entry name" value="Tscrpt_elong_fac_GreA/B_fam"/>
</dbReference>
<reference evidence="3" key="1">
    <citation type="submission" date="2022-12" db="EMBL/GenBank/DDBJ databases">
        <title>Reference genome sequencing for broad-spectrum identification of bacterial and archaeal isolates by mass spectrometry.</title>
        <authorList>
            <person name="Sekiguchi Y."/>
            <person name="Tourlousse D.M."/>
        </authorList>
    </citation>
    <scope>NUCLEOTIDE SEQUENCE</scope>
    <source>
        <strain evidence="3">H2</strain>
    </source>
</reference>
<evidence type="ECO:0000259" key="2">
    <source>
        <dbReference type="Pfam" id="PF14760"/>
    </source>
</evidence>
<comment type="caution">
    <text evidence="3">The sequence shown here is derived from an EMBL/GenBank/DDBJ whole genome shotgun (WGS) entry which is preliminary data.</text>
</comment>
<dbReference type="NCBIfam" id="NF004396">
    <property type="entry name" value="PRK05753.1"/>
    <property type="match status" value="1"/>
</dbReference>
<protein>
    <submittedName>
        <fullName evidence="3">RNA polymerase-binding protein Rnk</fullName>
    </submittedName>
</protein>
<dbReference type="PIRSF" id="PIRSF006092">
    <property type="entry name" value="GreA_GreB"/>
    <property type="match status" value="1"/>
</dbReference>
<dbReference type="RefSeq" id="WP_214184759.1">
    <property type="nucleotide sequence ID" value="NZ_BSDS01000002.1"/>
</dbReference>
<dbReference type="InterPro" id="IPR029462">
    <property type="entry name" value="Rnk_N"/>
</dbReference>
<dbReference type="FunFam" id="3.10.50.30:FF:000002">
    <property type="entry name" value="Regulator of nucleoside diphosphate kinase"/>
    <property type="match status" value="1"/>
</dbReference>
<name>A0A9W6G2T8_9BACT</name>
<dbReference type="GO" id="GO:0006354">
    <property type="term" value="P:DNA-templated transcription elongation"/>
    <property type="evidence" value="ECO:0007669"/>
    <property type="project" value="TreeGrafter"/>
</dbReference>
<organism evidence="3 4">
    <name type="scientific">Geobacter hydrogenophilus</name>
    <dbReference type="NCBI Taxonomy" id="40983"/>
    <lineage>
        <taxon>Bacteria</taxon>
        <taxon>Pseudomonadati</taxon>
        <taxon>Thermodesulfobacteriota</taxon>
        <taxon>Desulfuromonadia</taxon>
        <taxon>Geobacterales</taxon>
        <taxon>Geobacteraceae</taxon>
        <taxon>Geobacter</taxon>
    </lineage>
</organism>
<keyword evidence="4" id="KW-1185">Reference proteome</keyword>
<dbReference type="EMBL" id="BSDS01000002">
    <property type="protein sequence ID" value="GLI39935.1"/>
    <property type="molecule type" value="Genomic_DNA"/>
</dbReference>
<gene>
    <name evidence="3" type="primary">rnk-1</name>
    <name evidence="3" type="ORF">GHYDROH2_34360</name>
</gene>
<sequence length="142" mass="16193">MKRSAEERAIYITEFDQTRLDELLDQVNTEDSRDSKHLRELEDELLRAEVVEPRDIPADVITMNSRVCLKDLDSGEELHYTLVFPGDARLEDNRISILAPVGTALLGYRVGDTITWKVPGGTRRLKVKKILYQPEAAGDFHL</sequence>
<evidence type="ECO:0000313" key="3">
    <source>
        <dbReference type="EMBL" id="GLI39935.1"/>
    </source>
</evidence>
<dbReference type="PANTHER" id="PTHR30437:SF5">
    <property type="entry name" value="REGULATOR OF NUCLEOSIDE DIPHOSPHATE KINASE"/>
    <property type="match status" value="1"/>
</dbReference>
<dbReference type="GO" id="GO:0070063">
    <property type="term" value="F:RNA polymerase binding"/>
    <property type="evidence" value="ECO:0007669"/>
    <property type="project" value="InterPro"/>
</dbReference>
<dbReference type="InterPro" id="IPR001437">
    <property type="entry name" value="Tscrpt_elong_fac_GreA/B_C"/>
</dbReference>
<dbReference type="PANTHER" id="PTHR30437">
    <property type="entry name" value="TRANSCRIPTION ELONGATION FACTOR GREA"/>
    <property type="match status" value="1"/>
</dbReference>
<dbReference type="Proteomes" id="UP001144352">
    <property type="component" value="Unassembled WGS sequence"/>
</dbReference>
<dbReference type="GO" id="GO:0003677">
    <property type="term" value="F:DNA binding"/>
    <property type="evidence" value="ECO:0007669"/>
    <property type="project" value="InterPro"/>
</dbReference>
<dbReference type="Pfam" id="PF14760">
    <property type="entry name" value="Rnk_N"/>
    <property type="match status" value="1"/>
</dbReference>